<dbReference type="RefSeq" id="WP_088885046.1">
    <property type="nucleotide sequence ID" value="NZ_CP014855.1"/>
</dbReference>
<dbReference type="Proteomes" id="UP000250134">
    <property type="component" value="Chromosome"/>
</dbReference>
<dbReference type="AlphaFoldDB" id="A0A2Z2MFE0"/>
<evidence type="ECO:0000313" key="2">
    <source>
        <dbReference type="Proteomes" id="UP000250134"/>
    </source>
</evidence>
<evidence type="ECO:0000313" key="1">
    <source>
        <dbReference type="EMBL" id="ASJ00708.1"/>
    </source>
</evidence>
<proteinExistence type="predicted"/>
<dbReference type="KEGG" id="tgg:A3K92_04065"/>
<accession>A0A2Z2MFE0</accession>
<dbReference type="EMBL" id="CP014855">
    <property type="protein sequence ID" value="ASJ00708.1"/>
    <property type="molecule type" value="Genomic_DNA"/>
</dbReference>
<protein>
    <submittedName>
        <fullName evidence="1">Uncharacterized protein</fullName>
    </submittedName>
</protein>
<reference evidence="1 2" key="1">
    <citation type="submission" date="2016-03" db="EMBL/GenBank/DDBJ databases">
        <title>Complete genome sequence of Thermococcus gorgonarius.</title>
        <authorList>
            <person name="Oger P.M."/>
        </authorList>
    </citation>
    <scope>NUCLEOTIDE SEQUENCE [LARGE SCALE GENOMIC DNA]</scope>
    <source>
        <strain evidence="1 2">W-12</strain>
    </source>
</reference>
<dbReference type="GeneID" id="33331697"/>
<name>A0A2Z2MFE0_THEGO</name>
<keyword evidence="2" id="KW-1185">Reference proteome</keyword>
<gene>
    <name evidence="1" type="ORF">A3K92_04065</name>
</gene>
<organism evidence="1 2">
    <name type="scientific">Thermococcus gorgonarius</name>
    <dbReference type="NCBI Taxonomy" id="71997"/>
    <lineage>
        <taxon>Archaea</taxon>
        <taxon>Methanobacteriati</taxon>
        <taxon>Methanobacteriota</taxon>
        <taxon>Thermococci</taxon>
        <taxon>Thermococcales</taxon>
        <taxon>Thermococcaceae</taxon>
        <taxon>Thermococcus</taxon>
    </lineage>
</organism>
<sequence>MEKRNAVIASVLVLVALAAMVNAAAFAYRWMQGTVTVAPADQAAGAACVGFYSSKAQDGISPTYLPEAGTNFDANTYGNNNISVTTGDSVCQWTDGVNTYNLYESISAEFNLTVGSWYIKDFYGFGYSNATSGGPVTVWIKVETPVSGVQNATLILYNATDGTQVGKLDLTTSSNTSVTLNPGEALQIDLLFDTNTTGTYPFQVGFYANQQSSEPPR</sequence>
<dbReference type="OrthoDB" id="372161at2157"/>